<feature type="binding site" evidence="2">
    <location>
        <begin position="21"/>
        <end position="22"/>
    </location>
    <ligand>
        <name>substrate</name>
    </ligand>
</feature>
<evidence type="ECO:0000256" key="1">
    <source>
        <dbReference type="PIRSR" id="PIRSR613078-1"/>
    </source>
</evidence>
<dbReference type="PANTHER" id="PTHR48100">
    <property type="entry name" value="BROAD-SPECIFICITY PHOSPHATASE YOR283W-RELATED"/>
    <property type="match status" value="1"/>
</dbReference>
<dbReference type="GO" id="GO:0005829">
    <property type="term" value="C:cytosol"/>
    <property type="evidence" value="ECO:0007669"/>
    <property type="project" value="TreeGrafter"/>
</dbReference>
<dbReference type="GO" id="GO:0016791">
    <property type="term" value="F:phosphatase activity"/>
    <property type="evidence" value="ECO:0007669"/>
    <property type="project" value="TreeGrafter"/>
</dbReference>
<dbReference type="Gene3D" id="3.40.50.1240">
    <property type="entry name" value="Phosphoglycerate mutase-like"/>
    <property type="match status" value="1"/>
</dbReference>
<dbReference type="CDD" id="cd07067">
    <property type="entry name" value="HP_PGM_like"/>
    <property type="match status" value="1"/>
</dbReference>
<dbReference type="AlphaFoldDB" id="A0A9W9PN37"/>
<evidence type="ECO:0000313" key="3">
    <source>
        <dbReference type="EMBL" id="KAJ5302510.1"/>
    </source>
</evidence>
<protein>
    <submittedName>
        <fullName evidence="3">Uncharacterized protein</fullName>
    </submittedName>
</protein>
<dbReference type="InterPro" id="IPR029033">
    <property type="entry name" value="His_PPase_superfam"/>
</dbReference>
<feature type="active site" description="Proton donor/acceptor" evidence="1">
    <location>
        <position position="87"/>
    </location>
</feature>
<feature type="binding site" evidence="2">
    <location>
        <position position="58"/>
    </location>
    <ligand>
        <name>substrate</name>
    </ligand>
</feature>
<dbReference type="SUPFAM" id="SSF53254">
    <property type="entry name" value="Phosphoglycerate mutase-like"/>
    <property type="match status" value="1"/>
</dbReference>
<keyword evidence="4" id="KW-1185">Reference proteome</keyword>
<dbReference type="Pfam" id="PF00300">
    <property type="entry name" value="His_Phos_1"/>
    <property type="match status" value="1"/>
</dbReference>
<organism evidence="3 4">
    <name type="scientific">Penicillium atrosanguineum</name>
    <dbReference type="NCBI Taxonomy" id="1132637"/>
    <lineage>
        <taxon>Eukaryota</taxon>
        <taxon>Fungi</taxon>
        <taxon>Dikarya</taxon>
        <taxon>Ascomycota</taxon>
        <taxon>Pezizomycotina</taxon>
        <taxon>Eurotiomycetes</taxon>
        <taxon>Eurotiomycetidae</taxon>
        <taxon>Eurotiales</taxon>
        <taxon>Aspergillaceae</taxon>
        <taxon>Penicillium</taxon>
    </lineage>
</organism>
<dbReference type="Proteomes" id="UP001147746">
    <property type="component" value="Unassembled WGS sequence"/>
</dbReference>
<accession>A0A9W9PN37</accession>
<dbReference type="InterPro" id="IPR013078">
    <property type="entry name" value="His_Pase_superF_clade-1"/>
</dbReference>
<comment type="caution">
    <text evidence="3">The sequence shown here is derived from an EMBL/GenBank/DDBJ whole genome shotgun (WGS) entry which is preliminary data.</text>
</comment>
<evidence type="ECO:0000256" key="2">
    <source>
        <dbReference type="PIRSR" id="PIRSR613078-2"/>
    </source>
</evidence>
<dbReference type="OrthoDB" id="354304at2759"/>
<name>A0A9W9PN37_9EURO</name>
<feature type="active site" description="Tele-phosphohistidine intermediate" evidence="1">
    <location>
        <position position="8"/>
    </location>
</feature>
<dbReference type="InterPro" id="IPR050275">
    <property type="entry name" value="PGM_Phosphatase"/>
</dbReference>
<dbReference type="EMBL" id="JAPZBO010000009">
    <property type="protein sequence ID" value="KAJ5302510.1"/>
    <property type="molecule type" value="Genomic_DNA"/>
</dbReference>
<gene>
    <name evidence="3" type="ORF">N7476_009309</name>
</gene>
<evidence type="ECO:0000313" key="4">
    <source>
        <dbReference type="Proteomes" id="UP001147746"/>
    </source>
</evidence>
<sequence>MKLFLIRHAECQHNVGQALITGHSGLTPLGREQAVQLARYFRDRPIRFNRVLSSDLNRATQTARIICRHQLRSGPPLEPFQTAKLRERCFGCGSMLGSPLRAESIASMKLRINGFLRDQILPLMANRTTSSDAVIGLVAHGMILQVFWSCLSDLFGSQSFHVADSASTDDYMHPVWSNTGVMEVDIRPGGPPQELLMANAVQVNVEPPWLMKAKPPTPLGGSLPLIGWSVTILAVDSTFHLEMNGMCEARQYARHPPIDEFDRLVSTA</sequence>
<proteinExistence type="predicted"/>
<reference evidence="3" key="2">
    <citation type="journal article" date="2023" name="IMA Fungus">
        <title>Comparative genomic study of the Penicillium genus elucidates a diverse pangenome and 15 lateral gene transfer events.</title>
        <authorList>
            <person name="Petersen C."/>
            <person name="Sorensen T."/>
            <person name="Nielsen M.R."/>
            <person name="Sondergaard T.E."/>
            <person name="Sorensen J.L."/>
            <person name="Fitzpatrick D.A."/>
            <person name="Frisvad J.C."/>
            <person name="Nielsen K.L."/>
        </authorList>
    </citation>
    <scope>NUCLEOTIDE SEQUENCE</scope>
    <source>
        <strain evidence="3">IBT 21472</strain>
    </source>
</reference>
<feature type="binding site" evidence="2">
    <location>
        <begin position="7"/>
        <end position="14"/>
    </location>
    <ligand>
        <name>substrate</name>
    </ligand>
</feature>
<dbReference type="SMART" id="SM00855">
    <property type="entry name" value="PGAM"/>
    <property type="match status" value="1"/>
</dbReference>
<reference evidence="3" key="1">
    <citation type="submission" date="2022-12" db="EMBL/GenBank/DDBJ databases">
        <authorList>
            <person name="Petersen C."/>
        </authorList>
    </citation>
    <scope>NUCLEOTIDE SEQUENCE</scope>
    <source>
        <strain evidence="3">IBT 21472</strain>
    </source>
</reference>
<dbReference type="PANTHER" id="PTHR48100:SF44">
    <property type="entry name" value="PHOSPHATASE C1620.13-RELATED"/>
    <property type="match status" value="1"/>
</dbReference>